<dbReference type="RefSeq" id="XP_007728479.1">
    <property type="nucleotide sequence ID" value="XM_007730289.1"/>
</dbReference>
<dbReference type="EMBL" id="AMGY01000001">
    <property type="protein sequence ID" value="EXJ91589.1"/>
    <property type="molecule type" value="Genomic_DNA"/>
</dbReference>
<comment type="caution">
    <text evidence="3">The sequence shown here is derived from an EMBL/GenBank/DDBJ whole genome shotgun (WGS) entry which is preliminary data.</text>
</comment>
<dbReference type="HOGENOM" id="CLU_053551_0_0_1"/>
<dbReference type="PANTHER" id="PTHR13136:SF11">
    <property type="entry name" value="TESTIS-EXPRESSED PROTEIN 30"/>
    <property type="match status" value="1"/>
</dbReference>
<dbReference type="STRING" id="1182542.W9ZAP1"/>
<evidence type="ECO:0000313" key="3">
    <source>
        <dbReference type="EMBL" id="EXJ91589.1"/>
    </source>
</evidence>
<dbReference type="PANTHER" id="PTHR13136">
    <property type="entry name" value="TESTIS DEVELOPMENT PROTEIN PRTD"/>
    <property type="match status" value="1"/>
</dbReference>
<evidence type="ECO:0000259" key="2">
    <source>
        <dbReference type="Pfam" id="PF20408"/>
    </source>
</evidence>
<organism evidence="3 4">
    <name type="scientific">Capronia epimyces CBS 606.96</name>
    <dbReference type="NCBI Taxonomy" id="1182542"/>
    <lineage>
        <taxon>Eukaryota</taxon>
        <taxon>Fungi</taxon>
        <taxon>Dikarya</taxon>
        <taxon>Ascomycota</taxon>
        <taxon>Pezizomycotina</taxon>
        <taxon>Eurotiomycetes</taxon>
        <taxon>Chaetothyriomycetidae</taxon>
        <taxon>Chaetothyriales</taxon>
        <taxon>Herpotrichiellaceae</taxon>
        <taxon>Capronia</taxon>
    </lineage>
</organism>
<dbReference type="Proteomes" id="UP000019478">
    <property type="component" value="Unassembled WGS sequence"/>
</dbReference>
<name>W9ZAP1_9EURO</name>
<accession>W9ZAP1</accession>
<gene>
    <name evidence="3" type="ORF">A1O3_00137</name>
</gene>
<dbReference type="AlphaFoldDB" id="W9ZAP1"/>
<dbReference type="eggNOG" id="KOG3253">
    <property type="taxonomic scope" value="Eukaryota"/>
</dbReference>
<evidence type="ECO:0000256" key="1">
    <source>
        <dbReference type="SAM" id="MobiDB-lite"/>
    </source>
</evidence>
<dbReference type="SUPFAM" id="SSF53474">
    <property type="entry name" value="alpha/beta-Hydrolases"/>
    <property type="match status" value="1"/>
</dbReference>
<dbReference type="InterPro" id="IPR029058">
    <property type="entry name" value="AB_hydrolase_fold"/>
</dbReference>
<protein>
    <recommendedName>
        <fullName evidence="2">KANL3/Tex30 alpha/beta hydrolase-like domain-containing protein</fullName>
    </recommendedName>
</protein>
<reference evidence="3 4" key="1">
    <citation type="submission" date="2013-03" db="EMBL/GenBank/DDBJ databases">
        <title>The Genome Sequence of Capronia epimyces CBS 606.96.</title>
        <authorList>
            <consortium name="The Broad Institute Genomics Platform"/>
            <person name="Cuomo C."/>
            <person name="de Hoog S."/>
            <person name="Gorbushina A."/>
            <person name="Walker B."/>
            <person name="Young S.K."/>
            <person name="Zeng Q."/>
            <person name="Gargeya S."/>
            <person name="Fitzgerald M."/>
            <person name="Haas B."/>
            <person name="Abouelleil A."/>
            <person name="Allen A.W."/>
            <person name="Alvarado L."/>
            <person name="Arachchi H.M."/>
            <person name="Berlin A.M."/>
            <person name="Chapman S.B."/>
            <person name="Gainer-Dewar J."/>
            <person name="Goldberg J."/>
            <person name="Griggs A."/>
            <person name="Gujja S."/>
            <person name="Hansen M."/>
            <person name="Howarth C."/>
            <person name="Imamovic A."/>
            <person name="Ireland A."/>
            <person name="Larimer J."/>
            <person name="McCowan C."/>
            <person name="Murphy C."/>
            <person name="Pearson M."/>
            <person name="Poon T.W."/>
            <person name="Priest M."/>
            <person name="Roberts A."/>
            <person name="Saif S."/>
            <person name="Shea T."/>
            <person name="Sisk P."/>
            <person name="Sykes S."/>
            <person name="Wortman J."/>
            <person name="Nusbaum C."/>
            <person name="Birren B."/>
        </authorList>
    </citation>
    <scope>NUCLEOTIDE SEQUENCE [LARGE SCALE GENOMIC DNA]</scope>
    <source>
        <strain evidence="3 4">CBS 606.96</strain>
    </source>
</reference>
<dbReference type="InterPro" id="IPR046879">
    <property type="entry name" value="KANL3/Tex30_Abhydrolase"/>
</dbReference>
<dbReference type="InterPro" id="IPR026555">
    <property type="entry name" value="NSL3/Tex30"/>
</dbReference>
<dbReference type="OrthoDB" id="6415022at2759"/>
<dbReference type="Pfam" id="PF20408">
    <property type="entry name" value="Abhydrolase_11"/>
    <property type="match status" value="1"/>
</dbReference>
<evidence type="ECO:0000313" key="4">
    <source>
        <dbReference type="Proteomes" id="UP000019478"/>
    </source>
</evidence>
<keyword evidence="4" id="KW-1185">Reference proteome</keyword>
<feature type="region of interest" description="Disordered" evidence="1">
    <location>
        <begin position="225"/>
        <end position="245"/>
    </location>
</feature>
<dbReference type="GeneID" id="19164279"/>
<proteinExistence type="predicted"/>
<dbReference type="Gene3D" id="3.40.50.1820">
    <property type="entry name" value="alpha/beta hydrolase"/>
    <property type="match status" value="1"/>
</dbReference>
<feature type="domain" description="KANL3/Tex30 alpha/beta hydrolase-like" evidence="2">
    <location>
        <begin position="57"/>
        <end position="154"/>
    </location>
</feature>
<sequence>MTNFSHGFASAGAAITCFQGSMNLQGRTSMFANVLDYEKQQLQLQQPGDGGGLEVAKLAFGGRSMGARAAVMASHADDSIHLLVLVSYPLVAPSGDVRDQILLDVRPETNVLFISGDGDSMCDLARLAKVRAKMKAKTWLVVVQGADHGMSLKGGAKMKKATEEIGKETGRIAARWIQQRDEKTTEMVIRWDGDHGRVLGQWNDDQAVREGKATTEPGGIAKYFAKAADKDEAERAGQPARRKRK</sequence>